<feature type="transmembrane region" description="Helical" evidence="6">
    <location>
        <begin position="200"/>
        <end position="223"/>
    </location>
</feature>
<dbReference type="AlphaFoldDB" id="A0A1G7UQQ6"/>
<organism evidence="7 8">
    <name type="scientific">Chitinophaga filiformis</name>
    <name type="common">Myxococcus filiformis</name>
    <name type="synonym">Flexibacter filiformis</name>
    <dbReference type="NCBI Taxonomy" id="104663"/>
    <lineage>
        <taxon>Bacteria</taxon>
        <taxon>Pseudomonadati</taxon>
        <taxon>Bacteroidota</taxon>
        <taxon>Chitinophagia</taxon>
        <taxon>Chitinophagales</taxon>
        <taxon>Chitinophagaceae</taxon>
        <taxon>Chitinophaga</taxon>
    </lineage>
</organism>
<feature type="transmembrane region" description="Helical" evidence="6">
    <location>
        <begin position="7"/>
        <end position="25"/>
    </location>
</feature>
<comment type="subcellular location">
    <subcellularLocation>
        <location evidence="1">Membrane</location>
        <topology evidence="1">Multi-pass membrane protein</topology>
    </subcellularLocation>
</comment>
<proteinExistence type="inferred from homology"/>
<dbReference type="EMBL" id="FNBN01000004">
    <property type="protein sequence ID" value="SDG49826.1"/>
    <property type="molecule type" value="Genomic_DNA"/>
</dbReference>
<sequence length="238" mass="27243">MRKASSFHLLYAITLLVHLCAILFHLDILRYVSKFLLPFILAAYFITGTEGIPAIFRVSLLAALFFSGFGDMFLLFYEQSPLFFTCGLVTFVFSLLAYIAFFLKIRYTNYPLPLCNWPFILGMAAGIIAFIFFMLPYLGRMTLLVLIFAVIAYIMVQSVMHAFRLKDQPSGWYSLAGACIYILSCVIIAIHYFYHHLEMGAFYLMLTYGIAQWGMVTGGLRYLQMRRGYATPQRMGTN</sequence>
<name>A0A1G7UQQ6_CHIFI</name>
<comment type="similarity">
    <text evidence="2">Belongs to the TMEM86 family.</text>
</comment>
<evidence type="ECO:0000313" key="7">
    <source>
        <dbReference type="EMBL" id="SDG49826.1"/>
    </source>
</evidence>
<keyword evidence="4 6" id="KW-1133">Transmembrane helix</keyword>
<dbReference type="Proteomes" id="UP000199045">
    <property type="component" value="Unassembled WGS sequence"/>
</dbReference>
<evidence type="ECO:0000256" key="4">
    <source>
        <dbReference type="ARBA" id="ARBA00022989"/>
    </source>
</evidence>
<evidence type="ECO:0000256" key="1">
    <source>
        <dbReference type="ARBA" id="ARBA00004141"/>
    </source>
</evidence>
<keyword evidence="3 6" id="KW-0812">Transmembrane</keyword>
<feature type="transmembrane region" description="Helical" evidence="6">
    <location>
        <begin position="82"/>
        <end position="103"/>
    </location>
</feature>
<evidence type="ECO:0000256" key="2">
    <source>
        <dbReference type="ARBA" id="ARBA00007375"/>
    </source>
</evidence>
<accession>A0A1G7UQQ6</accession>
<feature type="transmembrane region" description="Helical" evidence="6">
    <location>
        <begin position="172"/>
        <end position="194"/>
    </location>
</feature>
<evidence type="ECO:0000256" key="6">
    <source>
        <dbReference type="SAM" id="Phobius"/>
    </source>
</evidence>
<dbReference type="STRING" id="104663.SAMN04488121_104473"/>
<reference evidence="7 8" key="1">
    <citation type="submission" date="2016-10" db="EMBL/GenBank/DDBJ databases">
        <authorList>
            <person name="de Groot N.N."/>
        </authorList>
    </citation>
    <scope>NUCLEOTIDE SEQUENCE [LARGE SCALE GENOMIC DNA]</scope>
    <source>
        <strain evidence="7 8">DSM 527</strain>
    </source>
</reference>
<feature type="transmembrane region" description="Helical" evidence="6">
    <location>
        <begin position="31"/>
        <end position="47"/>
    </location>
</feature>
<gene>
    <name evidence="7" type="ORF">SAMN04488121_104473</name>
</gene>
<feature type="transmembrane region" description="Helical" evidence="6">
    <location>
        <begin position="141"/>
        <end position="160"/>
    </location>
</feature>
<protein>
    <submittedName>
        <fullName evidence="7">Uncharacterized membrane protein YhhN</fullName>
    </submittedName>
</protein>
<keyword evidence="5 6" id="KW-0472">Membrane</keyword>
<evidence type="ECO:0000256" key="3">
    <source>
        <dbReference type="ARBA" id="ARBA00022692"/>
    </source>
</evidence>
<feature type="transmembrane region" description="Helical" evidence="6">
    <location>
        <begin position="54"/>
        <end position="76"/>
    </location>
</feature>
<dbReference type="Pfam" id="PF07947">
    <property type="entry name" value="YhhN"/>
    <property type="match status" value="1"/>
</dbReference>
<dbReference type="RefSeq" id="WP_089834629.1">
    <property type="nucleotide sequence ID" value="NZ_FNBN01000004.1"/>
</dbReference>
<dbReference type="OrthoDB" id="5651790at2"/>
<evidence type="ECO:0000256" key="5">
    <source>
        <dbReference type="ARBA" id="ARBA00023136"/>
    </source>
</evidence>
<evidence type="ECO:0000313" key="8">
    <source>
        <dbReference type="Proteomes" id="UP000199045"/>
    </source>
</evidence>
<dbReference type="InterPro" id="IPR012506">
    <property type="entry name" value="TMEM86B-like"/>
</dbReference>
<feature type="transmembrane region" description="Helical" evidence="6">
    <location>
        <begin position="115"/>
        <end position="135"/>
    </location>
</feature>
<dbReference type="GO" id="GO:0016020">
    <property type="term" value="C:membrane"/>
    <property type="evidence" value="ECO:0007669"/>
    <property type="project" value="UniProtKB-SubCell"/>
</dbReference>